<reference evidence="3 4" key="1">
    <citation type="submission" date="2018-01" db="EMBL/GenBank/DDBJ databases">
        <title>Genomic Encyclopedia of Type Strains, Phase I: the one thousand microbial genomes (KMG-I) project.</title>
        <authorList>
            <person name="Goeker M."/>
        </authorList>
    </citation>
    <scope>NUCLEOTIDE SEQUENCE [LARGE SCALE GENOMIC DNA]</scope>
    <source>
        <strain evidence="3 4">DSM 17960</strain>
    </source>
</reference>
<feature type="modified residue" description="4-aspartylphosphate" evidence="1">
    <location>
        <position position="61"/>
    </location>
</feature>
<dbReference type="SUPFAM" id="SSF52172">
    <property type="entry name" value="CheY-like"/>
    <property type="match status" value="1"/>
</dbReference>
<organism evidence="3 4">
    <name type="scientific">Flavobacterium croceum DSM 17960</name>
    <dbReference type="NCBI Taxonomy" id="1121886"/>
    <lineage>
        <taxon>Bacteria</taxon>
        <taxon>Pseudomonadati</taxon>
        <taxon>Bacteroidota</taxon>
        <taxon>Flavobacteriia</taxon>
        <taxon>Flavobacteriales</taxon>
        <taxon>Flavobacteriaceae</taxon>
        <taxon>Flavobacterium</taxon>
    </lineage>
</organism>
<dbReference type="RefSeq" id="WP_103726846.1">
    <property type="nucleotide sequence ID" value="NZ_PQNY01000016.1"/>
</dbReference>
<dbReference type="GO" id="GO:0003677">
    <property type="term" value="F:DNA binding"/>
    <property type="evidence" value="ECO:0007669"/>
    <property type="project" value="UniProtKB-KW"/>
</dbReference>
<name>A0A2S4N5J4_9FLAO</name>
<keyword evidence="1" id="KW-0597">Phosphoprotein</keyword>
<dbReference type="AlphaFoldDB" id="A0A2S4N5J4"/>
<dbReference type="OrthoDB" id="651456at2"/>
<evidence type="ECO:0000259" key="2">
    <source>
        <dbReference type="PROSITE" id="PS50110"/>
    </source>
</evidence>
<dbReference type="InterPro" id="IPR011006">
    <property type="entry name" value="CheY-like_superfamily"/>
</dbReference>
<dbReference type="InterPro" id="IPR001789">
    <property type="entry name" value="Sig_transdc_resp-reg_receiver"/>
</dbReference>
<dbReference type="Proteomes" id="UP000237056">
    <property type="component" value="Unassembled WGS sequence"/>
</dbReference>
<evidence type="ECO:0000256" key="1">
    <source>
        <dbReference type="PROSITE-ProRule" id="PRU00169"/>
    </source>
</evidence>
<protein>
    <submittedName>
        <fullName evidence="3">DNA-binding NarL/FixJ family response regulator</fullName>
    </submittedName>
</protein>
<feature type="domain" description="Response regulatory" evidence="2">
    <location>
        <begin position="5"/>
        <end position="134"/>
    </location>
</feature>
<dbReference type="GO" id="GO:0000160">
    <property type="term" value="P:phosphorelay signal transduction system"/>
    <property type="evidence" value="ECO:0007669"/>
    <property type="project" value="InterPro"/>
</dbReference>
<proteinExistence type="predicted"/>
<keyword evidence="3" id="KW-0238">DNA-binding</keyword>
<dbReference type="Gene3D" id="3.40.50.2300">
    <property type="match status" value="1"/>
</dbReference>
<gene>
    <name evidence="3" type="ORF">Q361_11639</name>
</gene>
<evidence type="ECO:0000313" key="4">
    <source>
        <dbReference type="Proteomes" id="UP000237056"/>
    </source>
</evidence>
<dbReference type="PROSITE" id="PS50110">
    <property type="entry name" value="RESPONSE_REGULATORY"/>
    <property type="match status" value="1"/>
</dbReference>
<sequence length="222" mass="25543">MKNINVLIVDDHPFIILGYKNGLKLYPKKKFEFTTFEATDCKTGYKIITNPPVEFDIAFLDISMPAYPEKNILSGEDLAKLLKEKMPLCKIILLTMHDERLKVEKVIDEINPIGLIIKSDLTFETMKLAIQSVLQNQFYYSDAVNNYLNLMQSEIVYTDVINKQILFYLNKGIDADDIALYIPILSSQYVHERIAEMKELLEIPQATNEELVVLAKQKGMML</sequence>
<evidence type="ECO:0000313" key="3">
    <source>
        <dbReference type="EMBL" id="POS00985.1"/>
    </source>
</evidence>
<keyword evidence="4" id="KW-1185">Reference proteome</keyword>
<dbReference type="Pfam" id="PF00072">
    <property type="entry name" value="Response_reg"/>
    <property type="match status" value="1"/>
</dbReference>
<dbReference type="EMBL" id="PQNY01000016">
    <property type="protein sequence ID" value="POS00985.1"/>
    <property type="molecule type" value="Genomic_DNA"/>
</dbReference>
<accession>A0A2S4N5J4</accession>
<dbReference type="SMART" id="SM00448">
    <property type="entry name" value="REC"/>
    <property type="match status" value="1"/>
</dbReference>
<comment type="caution">
    <text evidence="3">The sequence shown here is derived from an EMBL/GenBank/DDBJ whole genome shotgun (WGS) entry which is preliminary data.</text>
</comment>